<feature type="compositionally biased region" description="Basic and acidic residues" evidence="2">
    <location>
        <begin position="1061"/>
        <end position="1082"/>
    </location>
</feature>
<dbReference type="SMART" id="SM00292">
    <property type="entry name" value="BRCT"/>
    <property type="match status" value="4"/>
</dbReference>
<feature type="compositionally biased region" description="Basic and acidic residues" evidence="2">
    <location>
        <begin position="1007"/>
        <end position="1016"/>
    </location>
</feature>
<sequence length="1216" mass="130103">MPHPSQLNRRAGGKKGPRQVNSKRQPKVTLRPAPARDPAAAAAAAAYEADSGVSDDDADDYGGDHDVDRTGEPAYGYREALRGERKPLEGLRVSVSGCDGRKEDLLALAETFGAERHGGLQEDTTHLVTDSPAGKKYDVALQRRMHVMKSSWLPAVRDAWVSGEDVDFHQLELDHAMPPLKDVVACLTGFAKGEYKEELKRLLVLNGAKIAIKLDSRVTHLLVASPSSPHSQTPTSSKLLHVRKNRHCLHEDIVVVWEGWAREAVKYGGIRAERVQAWEHNAGGAEPVEDVTWQVDVAPPRCRSTVVRARPVPLAARQEALGGAAAGPVASSSRTIVPVPGTYQPRRSFKGYDTALLDNLDSAADPAQADTAAPPAFDLAHGKVLKKRRRVVAADTVPQLLPSASQQVAQQAQDDSQALLEAFGASQLPAAGDSSRFADADTTGLQSVAELLAARARAVEEHGGAGEGKGDGEMAMQLVPGQVEMQLVPKSKSVIKALSSSRQGSFVHAPAGERARRLPAAAPSRTALVADVPGEGNAGHDDSAFFDSAPALAPVANDKTTTTTDSGVSSSGASSDETVFAPMFAGKTVALMELKSPRVSAIRRVIDKCSGVCIDNANDDELAQADFVIVDYVEPPARFANNPDPRIRTVCWIELCIFHDQLLDLADRVLERPISFACPVPGLDAVRVHFSGFGPEDDPAMHHLRRYCTAIGAVYSPYMDRSTTHLVVCALDDDRSLGPEDLDPAQFPKVAKAREWGLTVCSLGALRQMVERRAEEVRREAAGEQEKEEVSHAAEGPCTTMRVAEITGEVDEQSVHGPLGDCVVFFSSKVDVDRQALASIVQDLGGVAARQYSQSVTHFVFAGVKATESFKDFKLAKADGAHIVHPRWIEECGRAQARISENDFPHTFDAKKGGQLFDAGMSLVGVASSPRGPPVGASSQVPHGRRAPRSPLARTPSPAARPQRVLPERSPTVDARRPVQVEAGEQPEGARTEPSSPAPSPGPQQAVEHEHEHELGGFDGLADTAPRPALDEHAAETSSPRQPLPRSEPDVSSDFELPPLRSEHRPPPPVEDPGRNMLREQTSRLLAQLSETSVPQAEKPGRARGRTALSRGKSSGTISLTTSKQPSPLAAVPQPGHSTSSTTAAAAGRVPGHAYPLDPSQATQDESLYVVYDNVAEAAAREQIRRALAGGAEAPPEPVYQDPVGSRTRRGRATRQ</sequence>
<feature type="region of interest" description="Disordered" evidence="2">
    <location>
        <begin position="925"/>
        <end position="1164"/>
    </location>
</feature>
<feature type="region of interest" description="Disordered" evidence="2">
    <location>
        <begin position="1188"/>
        <end position="1216"/>
    </location>
</feature>
<feature type="compositionally biased region" description="Low complexity" evidence="2">
    <location>
        <begin position="31"/>
        <end position="52"/>
    </location>
</feature>
<dbReference type="GO" id="GO:0006270">
    <property type="term" value="P:DNA replication initiation"/>
    <property type="evidence" value="ECO:0007669"/>
    <property type="project" value="TreeGrafter"/>
</dbReference>
<feature type="region of interest" description="Disordered" evidence="2">
    <location>
        <begin position="1"/>
        <end position="72"/>
    </location>
</feature>
<keyword evidence="1" id="KW-0677">Repeat</keyword>
<dbReference type="InterPro" id="IPR001357">
    <property type="entry name" value="BRCT_dom"/>
</dbReference>
<dbReference type="EMBL" id="KQ474083">
    <property type="protein sequence ID" value="KPV73297.1"/>
    <property type="molecule type" value="Genomic_DNA"/>
</dbReference>
<feature type="compositionally biased region" description="Polar residues" evidence="2">
    <location>
        <begin position="1083"/>
        <end position="1095"/>
    </location>
</feature>
<dbReference type="AlphaFoldDB" id="A0A0P9H0F0"/>
<dbReference type="OrthoDB" id="251770at2759"/>
<keyword evidence="5" id="KW-1185">Reference proteome</keyword>
<dbReference type="PANTHER" id="PTHR13561:SF20">
    <property type="entry name" value="DNA TOPOISOMERASE 2-BINDING PROTEIN 1"/>
    <property type="match status" value="1"/>
</dbReference>
<protein>
    <recommendedName>
        <fullName evidence="3">BRCT domain-containing protein</fullName>
    </recommendedName>
</protein>
<dbReference type="InterPro" id="IPR036420">
    <property type="entry name" value="BRCT_dom_sf"/>
</dbReference>
<dbReference type="GO" id="GO:0007095">
    <property type="term" value="P:mitotic G2 DNA damage checkpoint signaling"/>
    <property type="evidence" value="ECO:0007669"/>
    <property type="project" value="TreeGrafter"/>
</dbReference>
<dbReference type="PANTHER" id="PTHR13561">
    <property type="entry name" value="DNA REPLICATION REGULATOR DPB11-RELATED"/>
    <property type="match status" value="1"/>
</dbReference>
<feature type="compositionally biased region" description="Low complexity" evidence="2">
    <location>
        <begin position="1138"/>
        <end position="1147"/>
    </location>
</feature>
<dbReference type="SUPFAM" id="SSF52113">
    <property type="entry name" value="BRCT domain"/>
    <property type="match status" value="4"/>
</dbReference>
<dbReference type="Proteomes" id="UP000053890">
    <property type="component" value="Unassembled WGS sequence"/>
</dbReference>
<reference evidence="4 5" key="1">
    <citation type="journal article" date="2015" name="Front. Microbiol.">
        <title>Genome sequence of the plant growth promoting endophytic yeast Rhodotorula graminis WP1.</title>
        <authorList>
            <person name="Firrincieli A."/>
            <person name="Otillar R."/>
            <person name="Salamov A."/>
            <person name="Schmutz J."/>
            <person name="Khan Z."/>
            <person name="Redman R.S."/>
            <person name="Fleck N.D."/>
            <person name="Lindquist E."/>
            <person name="Grigoriev I.V."/>
            <person name="Doty S.L."/>
        </authorList>
    </citation>
    <scope>NUCLEOTIDE SEQUENCE [LARGE SCALE GENOMIC DNA]</scope>
    <source>
        <strain evidence="4 5">WP1</strain>
    </source>
</reference>
<feature type="compositionally biased region" description="Basic and acidic residues" evidence="2">
    <location>
        <begin position="62"/>
        <end position="71"/>
    </location>
</feature>
<evidence type="ECO:0000256" key="1">
    <source>
        <dbReference type="ARBA" id="ARBA00022737"/>
    </source>
</evidence>
<accession>A0A0P9H0F0</accession>
<evidence type="ECO:0000313" key="4">
    <source>
        <dbReference type="EMBL" id="KPV73297.1"/>
    </source>
</evidence>
<evidence type="ECO:0000259" key="3">
    <source>
        <dbReference type="PROSITE" id="PS50172"/>
    </source>
</evidence>
<dbReference type="GeneID" id="28978090"/>
<dbReference type="CDD" id="cd00027">
    <property type="entry name" value="BRCT"/>
    <property type="match status" value="1"/>
</dbReference>
<proteinExistence type="predicted"/>
<dbReference type="GO" id="GO:0033314">
    <property type="term" value="P:mitotic DNA replication checkpoint signaling"/>
    <property type="evidence" value="ECO:0007669"/>
    <property type="project" value="TreeGrafter"/>
</dbReference>
<evidence type="ECO:0000256" key="2">
    <source>
        <dbReference type="SAM" id="MobiDB-lite"/>
    </source>
</evidence>
<dbReference type="Gene3D" id="3.40.50.10190">
    <property type="entry name" value="BRCT domain"/>
    <property type="match status" value="5"/>
</dbReference>
<dbReference type="Pfam" id="PF12738">
    <property type="entry name" value="PTCB-BRCT"/>
    <property type="match status" value="1"/>
</dbReference>
<dbReference type="PROSITE" id="PS50172">
    <property type="entry name" value="BRCT"/>
    <property type="match status" value="3"/>
</dbReference>
<dbReference type="OMA" id="NVHCLKT"/>
<organism evidence="4 5">
    <name type="scientific">Rhodotorula graminis (strain WP1)</name>
    <dbReference type="NCBI Taxonomy" id="578459"/>
    <lineage>
        <taxon>Eukaryota</taxon>
        <taxon>Fungi</taxon>
        <taxon>Dikarya</taxon>
        <taxon>Basidiomycota</taxon>
        <taxon>Pucciniomycotina</taxon>
        <taxon>Microbotryomycetes</taxon>
        <taxon>Sporidiobolales</taxon>
        <taxon>Sporidiobolaceae</taxon>
        <taxon>Rhodotorula</taxon>
    </lineage>
</organism>
<dbReference type="STRING" id="578459.A0A0P9H0F0"/>
<feature type="compositionally biased region" description="Basic residues" evidence="2">
    <location>
        <begin position="1207"/>
        <end position="1216"/>
    </location>
</feature>
<feature type="domain" description="BRCT" evidence="3">
    <location>
        <begin position="83"/>
        <end position="161"/>
    </location>
</feature>
<dbReference type="Pfam" id="PF00533">
    <property type="entry name" value="BRCT"/>
    <property type="match status" value="3"/>
</dbReference>
<evidence type="ECO:0000313" key="5">
    <source>
        <dbReference type="Proteomes" id="UP000053890"/>
    </source>
</evidence>
<gene>
    <name evidence="4" type="ORF">RHOBADRAFT_55060</name>
</gene>
<name>A0A0P9H0F0_RHOGW</name>
<feature type="compositionally biased region" description="Polar residues" evidence="2">
    <location>
        <begin position="1112"/>
        <end position="1126"/>
    </location>
</feature>
<feature type="domain" description="BRCT" evidence="3">
    <location>
        <begin position="814"/>
        <end position="906"/>
    </location>
</feature>
<feature type="domain" description="BRCT" evidence="3">
    <location>
        <begin position="175"/>
        <end position="266"/>
    </location>
</feature>
<dbReference type="RefSeq" id="XP_018269346.1">
    <property type="nucleotide sequence ID" value="XM_018417642.1"/>
</dbReference>